<dbReference type="HAMAP" id="MF_00538">
    <property type="entry name" value="Flippase_ArnF"/>
    <property type="match status" value="1"/>
</dbReference>
<evidence type="ECO:0000256" key="8">
    <source>
        <dbReference type="ARBA" id="ARBA00022985"/>
    </source>
</evidence>
<keyword evidence="4 12" id="KW-0444">Lipid biosynthesis</keyword>
<evidence type="ECO:0000256" key="9">
    <source>
        <dbReference type="ARBA" id="ARBA00022989"/>
    </source>
</evidence>
<protein>
    <recommendedName>
        <fullName evidence="12">Probable 4-amino-4-deoxy-L-arabinose-phosphoundecaprenol flippase subunit ArnF</fullName>
        <shortName evidence="12">L-Ara4N-phosphoundecaprenol flippase subunit ArnF</shortName>
    </recommendedName>
    <alternativeName>
        <fullName evidence="12">Undecaprenyl phosphate-aminoarabinose flippase subunit ArnF</fullName>
    </alternativeName>
</protein>
<gene>
    <name evidence="12" type="primary">arnF</name>
    <name evidence="13" type="ORF">D8B20_18380</name>
</gene>
<name>A0A518XI81_9GAMM</name>
<keyword evidence="3 12" id="KW-1003">Cell membrane</keyword>
<geneLocation type="plasmid" evidence="13 14">
    <name>unnamed1</name>
</geneLocation>
<dbReference type="Proteomes" id="UP000319411">
    <property type="component" value="Plasmid unnamed1"/>
</dbReference>
<comment type="subunit">
    <text evidence="12">Heterodimer of ArnE and ArnF.</text>
</comment>
<keyword evidence="2 12" id="KW-0813">Transport</keyword>
<evidence type="ECO:0000256" key="5">
    <source>
        <dbReference type="ARBA" id="ARBA00022519"/>
    </source>
</evidence>
<feature type="transmembrane region" description="Helical" evidence="12">
    <location>
        <begin position="78"/>
        <end position="96"/>
    </location>
</feature>
<keyword evidence="5 12" id="KW-0997">Cell inner membrane</keyword>
<keyword evidence="13" id="KW-0614">Plasmid</keyword>
<dbReference type="GO" id="GO:1901505">
    <property type="term" value="F:carbohydrate derivative transmembrane transporter activity"/>
    <property type="evidence" value="ECO:0007669"/>
    <property type="project" value="InterPro"/>
</dbReference>
<dbReference type="GO" id="GO:0009245">
    <property type="term" value="P:lipid A biosynthetic process"/>
    <property type="evidence" value="ECO:0007669"/>
    <property type="project" value="UniProtKB-UniRule"/>
</dbReference>
<dbReference type="GO" id="GO:0005886">
    <property type="term" value="C:plasma membrane"/>
    <property type="evidence" value="ECO:0007669"/>
    <property type="project" value="UniProtKB-SubCell"/>
</dbReference>
<keyword evidence="7 12" id="KW-0812">Transmembrane</keyword>
<proteinExistence type="inferred from homology"/>
<evidence type="ECO:0000313" key="13">
    <source>
        <dbReference type="EMBL" id="QDY43897.1"/>
    </source>
</evidence>
<sequence>MKGLLLALGSVLLVSLAQLMLRAAMLHFPALTALVSLQQWPPVSSLLLLVAGLAAYALSMLCWILALHHLPLNRLYPLLSLSYVLVWLAAILLPGFHEPFRWSGLAGVVLIVLGLLCVSLPGNAAKRGG</sequence>
<evidence type="ECO:0000256" key="1">
    <source>
        <dbReference type="ARBA" id="ARBA00004651"/>
    </source>
</evidence>
<evidence type="ECO:0000256" key="12">
    <source>
        <dbReference type="HAMAP-Rule" id="MF_00538"/>
    </source>
</evidence>
<comment type="function">
    <text evidence="12">Translocates 4-amino-4-deoxy-L-arabinose-phosphoundecaprenol (alpha-L-Ara4N-phosphoundecaprenol) from the cytoplasmic to the periplasmic side of the inner membrane.</text>
</comment>
<dbReference type="EMBL" id="CP032703">
    <property type="protein sequence ID" value="QDY43897.1"/>
    <property type="molecule type" value="Genomic_DNA"/>
</dbReference>
<dbReference type="PANTHER" id="PTHR30561">
    <property type="entry name" value="SMR FAMILY PROTON-DEPENDENT DRUG EFFLUX TRANSPORTER SUGE"/>
    <property type="match status" value="1"/>
</dbReference>
<evidence type="ECO:0000256" key="7">
    <source>
        <dbReference type="ARBA" id="ARBA00022692"/>
    </source>
</evidence>
<dbReference type="AlphaFoldDB" id="A0A518XI81"/>
<keyword evidence="9 12" id="KW-1133">Transmembrane helix</keyword>
<keyword evidence="8 12" id="KW-0448">Lipopolysaccharide biosynthesis</keyword>
<comment type="caution">
    <text evidence="12">Lacks conserved residue(s) required for the propagation of feature annotation.</text>
</comment>
<feature type="transmembrane region" description="Helical" evidence="12">
    <location>
        <begin position="47"/>
        <end position="66"/>
    </location>
</feature>
<comment type="similarity">
    <text evidence="12">Belongs to the ArnF family.</text>
</comment>
<comment type="subcellular location">
    <subcellularLocation>
        <location evidence="12">Cell inner membrane</location>
        <topology evidence="12">Multi-pass membrane protein</topology>
    </subcellularLocation>
    <subcellularLocation>
        <location evidence="1">Cell membrane</location>
        <topology evidence="1">Multi-pass membrane protein</topology>
    </subcellularLocation>
</comment>
<comment type="pathway">
    <text evidence="12">Bacterial outer membrane biogenesis; lipopolysaccharide biosynthesis.</text>
</comment>
<keyword evidence="11 12" id="KW-0472">Membrane</keyword>
<reference evidence="13 14" key="1">
    <citation type="submission" date="2018-10" db="EMBL/GenBank/DDBJ databases">
        <title>Genome Sequencing of Pantoea dispersa DSM 32899.</title>
        <authorList>
            <person name="Nawrath M."/>
            <person name="Ottenheim C."/>
            <person name="Wilm A."/>
            <person name="Zimmermann W."/>
            <person name="Wu J.C."/>
        </authorList>
    </citation>
    <scope>NUCLEOTIDE SEQUENCE [LARGE SCALE GENOMIC DNA]</scope>
    <source>
        <strain evidence="13 14">DSM 32899</strain>
        <plasmid evidence="13 14">unnamed1</plasmid>
    </source>
</reference>
<feature type="transmembrane region" description="Helical" evidence="12">
    <location>
        <begin position="102"/>
        <end position="120"/>
    </location>
</feature>
<accession>A0A518XI81</accession>
<dbReference type="RefSeq" id="WP_145890992.1">
    <property type="nucleotide sequence ID" value="NZ_CP032703.1"/>
</dbReference>
<evidence type="ECO:0000256" key="10">
    <source>
        <dbReference type="ARBA" id="ARBA00023098"/>
    </source>
</evidence>
<evidence type="ECO:0000256" key="4">
    <source>
        <dbReference type="ARBA" id="ARBA00022516"/>
    </source>
</evidence>
<keyword evidence="10 12" id="KW-0443">Lipid metabolism</keyword>
<evidence type="ECO:0000256" key="3">
    <source>
        <dbReference type="ARBA" id="ARBA00022475"/>
    </source>
</evidence>
<dbReference type="InterPro" id="IPR022832">
    <property type="entry name" value="Flippase_ArnF"/>
</dbReference>
<evidence type="ECO:0000256" key="2">
    <source>
        <dbReference type="ARBA" id="ARBA00022448"/>
    </source>
</evidence>
<dbReference type="KEGG" id="pdis:D8B20_18380"/>
<keyword evidence="14" id="KW-1185">Reference proteome</keyword>
<keyword evidence="6 12" id="KW-0441">Lipid A biosynthesis</keyword>
<dbReference type="InterPro" id="IPR037185">
    <property type="entry name" value="EmrE-like"/>
</dbReference>
<organism evidence="13 14">
    <name type="scientific">Candidatus Pantoea soli</name>
    <dbReference type="NCBI Taxonomy" id="3098669"/>
    <lineage>
        <taxon>Bacteria</taxon>
        <taxon>Pseudomonadati</taxon>
        <taxon>Pseudomonadota</taxon>
        <taxon>Gammaproteobacteria</taxon>
        <taxon>Enterobacterales</taxon>
        <taxon>Erwiniaceae</taxon>
        <taxon>Pantoea</taxon>
    </lineage>
</organism>
<dbReference type="UniPathway" id="UPA00030"/>
<dbReference type="PANTHER" id="PTHR30561:SF9">
    <property type="entry name" value="4-AMINO-4-DEOXY-L-ARABINOSE-PHOSPHOUNDECAPRENOL FLIPPASE SUBUNIT ARNF-RELATED"/>
    <property type="match status" value="1"/>
</dbReference>
<dbReference type="Gene3D" id="1.10.3730.20">
    <property type="match status" value="1"/>
</dbReference>
<evidence type="ECO:0000313" key="14">
    <source>
        <dbReference type="Proteomes" id="UP000319411"/>
    </source>
</evidence>
<dbReference type="NCBIfam" id="NF002816">
    <property type="entry name" value="PRK02971.1-2"/>
    <property type="match status" value="1"/>
</dbReference>
<evidence type="ECO:0000256" key="6">
    <source>
        <dbReference type="ARBA" id="ARBA00022556"/>
    </source>
</evidence>
<dbReference type="SUPFAM" id="SSF103481">
    <property type="entry name" value="Multidrug resistance efflux transporter EmrE"/>
    <property type="match status" value="1"/>
</dbReference>
<dbReference type="InterPro" id="IPR000390">
    <property type="entry name" value="Small_drug/metabolite_transptr"/>
</dbReference>
<dbReference type="GO" id="GO:0009103">
    <property type="term" value="P:lipopolysaccharide biosynthetic process"/>
    <property type="evidence" value="ECO:0007669"/>
    <property type="project" value="UniProtKB-UniRule"/>
</dbReference>
<evidence type="ECO:0000256" key="11">
    <source>
        <dbReference type="ARBA" id="ARBA00023136"/>
    </source>
</evidence>